<gene>
    <name evidence="4" type="ORF">HU137_03550</name>
</gene>
<organism evidence="4 5">
    <name type="scientific">Moheibacter lacus</name>
    <dbReference type="NCBI Taxonomy" id="2745851"/>
    <lineage>
        <taxon>Bacteria</taxon>
        <taxon>Pseudomonadati</taxon>
        <taxon>Bacteroidota</taxon>
        <taxon>Flavobacteriia</taxon>
        <taxon>Flavobacteriales</taxon>
        <taxon>Weeksellaceae</taxon>
        <taxon>Moheibacter</taxon>
    </lineage>
</organism>
<sequence length="112" mass="12024">MKHTLFIFLFAFAFGFAAAQLNNGIRIGAGSSGKTFSPEFSSISTNEIEIKSDGERISGLEIFDVEGGLVGAATIAQEEKTSININGLQQGIYHVVVISESGQEQFNTFSKD</sequence>
<comment type="caution">
    <text evidence="4">The sequence shown here is derived from an EMBL/GenBank/DDBJ whole genome shotgun (WGS) entry which is preliminary data.</text>
</comment>
<feature type="signal peptide" evidence="2">
    <location>
        <begin position="1"/>
        <end position="19"/>
    </location>
</feature>
<keyword evidence="5" id="KW-1185">Reference proteome</keyword>
<dbReference type="EMBL" id="JACDZE010000001">
    <property type="protein sequence ID" value="MBA5628843.1"/>
    <property type="molecule type" value="Genomic_DNA"/>
</dbReference>
<feature type="chain" id="PRO_5032547230" evidence="2">
    <location>
        <begin position="20"/>
        <end position="112"/>
    </location>
</feature>
<feature type="domain" description="Secretion system C-terminal sorting" evidence="3">
    <location>
        <begin position="46"/>
        <end position="103"/>
    </location>
</feature>
<dbReference type="Proteomes" id="UP000552241">
    <property type="component" value="Unassembled WGS sequence"/>
</dbReference>
<reference evidence="4 5" key="1">
    <citation type="submission" date="2020-07" db="EMBL/GenBank/DDBJ databases">
        <title>Moheibacter lacus sp. nov., a member of the family Flavobacteriaceae isolated from freshwater lake sediment.</title>
        <authorList>
            <person name="Liu Y."/>
        </authorList>
    </citation>
    <scope>NUCLEOTIDE SEQUENCE [LARGE SCALE GENOMIC DNA]</scope>
    <source>
        <strain evidence="4 5">BDHS18</strain>
    </source>
</reference>
<keyword evidence="1 2" id="KW-0732">Signal</keyword>
<dbReference type="AlphaFoldDB" id="A0A838ZRD9"/>
<dbReference type="InterPro" id="IPR026444">
    <property type="entry name" value="Secre_tail"/>
</dbReference>
<evidence type="ECO:0000313" key="5">
    <source>
        <dbReference type="Proteomes" id="UP000552241"/>
    </source>
</evidence>
<proteinExistence type="predicted"/>
<protein>
    <submittedName>
        <fullName evidence="4">T9SS type A sorting domain-containing protein</fullName>
    </submittedName>
</protein>
<accession>A0A838ZRD9</accession>
<dbReference type="NCBIfam" id="TIGR04183">
    <property type="entry name" value="Por_Secre_tail"/>
    <property type="match status" value="1"/>
</dbReference>
<evidence type="ECO:0000259" key="3">
    <source>
        <dbReference type="Pfam" id="PF18962"/>
    </source>
</evidence>
<evidence type="ECO:0000256" key="2">
    <source>
        <dbReference type="SAM" id="SignalP"/>
    </source>
</evidence>
<dbReference type="Pfam" id="PF18962">
    <property type="entry name" value="Por_Secre_tail"/>
    <property type="match status" value="1"/>
</dbReference>
<dbReference type="RefSeq" id="WP_182042424.1">
    <property type="nucleotide sequence ID" value="NZ_JACDZE010000001.1"/>
</dbReference>
<name>A0A838ZRD9_9FLAO</name>
<evidence type="ECO:0000313" key="4">
    <source>
        <dbReference type="EMBL" id="MBA5628843.1"/>
    </source>
</evidence>
<evidence type="ECO:0000256" key="1">
    <source>
        <dbReference type="ARBA" id="ARBA00022729"/>
    </source>
</evidence>